<protein>
    <submittedName>
        <fullName evidence="2">Alpha-ketoglutarate-dependent dioxygenase AlkB</fullName>
    </submittedName>
</protein>
<sequence>MDQLSIFGDTEVNKPLLPGLIDYQPGMFTKAESDDLLQKLIKETPWTQRSVMMYGKEILTPRLTAWYGDPDADYSISGMGAIPLPWTVDLLMIRQRVEAAAGISFNTVLLNYYRDGNDSVSWHDDMDNIPGRNMFVGSVSFGQVRTFDIRKKADHTVKYSIPLENGSYLLMKGDFQLNWQHRIAKSSKPMKERVNLTFRVSDKIG</sequence>
<reference evidence="2 3" key="1">
    <citation type="submission" date="2023-02" db="EMBL/GenBank/DDBJ databases">
        <title>Genome sequence of Mucilaginibacter jinjuensis strain KACC 16571.</title>
        <authorList>
            <person name="Kim S."/>
            <person name="Heo J."/>
            <person name="Kwon S.-W."/>
        </authorList>
    </citation>
    <scope>NUCLEOTIDE SEQUENCE [LARGE SCALE GENOMIC DNA]</scope>
    <source>
        <strain evidence="2 3">KACC 16571</strain>
    </source>
</reference>
<dbReference type="Pfam" id="PF13532">
    <property type="entry name" value="2OG-FeII_Oxy_2"/>
    <property type="match status" value="1"/>
</dbReference>
<dbReference type="InterPro" id="IPR005123">
    <property type="entry name" value="Oxoglu/Fe-dep_dioxygenase_dom"/>
</dbReference>
<evidence type="ECO:0000259" key="1">
    <source>
        <dbReference type="PROSITE" id="PS51471"/>
    </source>
</evidence>
<name>A0ABY7TC07_9SPHI</name>
<gene>
    <name evidence="2" type="ORF">PQO05_08870</name>
</gene>
<dbReference type="Proteomes" id="UP001216139">
    <property type="component" value="Chromosome"/>
</dbReference>
<dbReference type="PANTHER" id="PTHR31212">
    <property type="entry name" value="ALPHA-KETOGLUTARATE-DEPENDENT DIOXYGENASE ALKB HOMOLOG 3"/>
    <property type="match status" value="1"/>
</dbReference>
<evidence type="ECO:0000313" key="3">
    <source>
        <dbReference type="Proteomes" id="UP001216139"/>
    </source>
</evidence>
<proteinExistence type="predicted"/>
<feature type="domain" description="Fe2OG dioxygenase" evidence="1">
    <location>
        <begin position="104"/>
        <end position="202"/>
    </location>
</feature>
<keyword evidence="2" id="KW-0560">Oxidoreductase</keyword>
<dbReference type="RefSeq" id="WP_273632348.1">
    <property type="nucleotide sequence ID" value="NZ_CP117167.1"/>
</dbReference>
<dbReference type="Gene3D" id="2.60.120.590">
    <property type="entry name" value="Alpha-ketoglutarate-dependent dioxygenase AlkB-like"/>
    <property type="match status" value="1"/>
</dbReference>
<keyword evidence="2" id="KW-0223">Dioxygenase</keyword>
<dbReference type="InterPro" id="IPR037151">
    <property type="entry name" value="AlkB-like_sf"/>
</dbReference>
<dbReference type="EMBL" id="CP117167">
    <property type="protein sequence ID" value="WCT14045.1"/>
    <property type="molecule type" value="Genomic_DNA"/>
</dbReference>
<evidence type="ECO:0000313" key="2">
    <source>
        <dbReference type="EMBL" id="WCT14045.1"/>
    </source>
</evidence>
<dbReference type="GO" id="GO:0051213">
    <property type="term" value="F:dioxygenase activity"/>
    <property type="evidence" value="ECO:0007669"/>
    <property type="project" value="UniProtKB-KW"/>
</dbReference>
<dbReference type="SUPFAM" id="SSF51197">
    <property type="entry name" value="Clavaminate synthase-like"/>
    <property type="match status" value="1"/>
</dbReference>
<keyword evidence="3" id="KW-1185">Reference proteome</keyword>
<dbReference type="PROSITE" id="PS51471">
    <property type="entry name" value="FE2OG_OXY"/>
    <property type="match status" value="1"/>
</dbReference>
<dbReference type="PANTHER" id="PTHR31212:SF4">
    <property type="entry name" value="ALPHA-KETOGLUTARATE-DEPENDENT DIOXYGENASE ALKB HOMOLOG 3"/>
    <property type="match status" value="1"/>
</dbReference>
<dbReference type="InterPro" id="IPR027450">
    <property type="entry name" value="AlkB-like"/>
</dbReference>
<accession>A0ABY7TC07</accession>
<organism evidence="2 3">
    <name type="scientific">Mucilaginibacter jinjuensis</name>
    <dbReference type="NCBI Taxonomy" id="1176721"/>
    <lineage>
        <taxon>Bacteria</taxon>
        <taxon>Pseudomonadati</taxon>
        <taxon>Bacteroidota</taxon>
        <taxon>Sphingobacteriia</taxon>
        <taxon>Sphingobacteriales</taxon>
        <taxon>Sphingobacteriaceae</taxon>
        <taxon>Mucilaginibacter</taxon>
    </lineage>
</organism>
<dbReference type="InterPro" id="IPR032854">
    <property type="entry name" value="ALKBH3"/>
</dbReference>